<keyword evidence="2" id="KW-1185">Reference proteome</keyword>
<gene>
    <name evidence="1" type="ORF">QTN47_05010</name>
</gene>
<organism evidence="1 2">
    <name type="scientific">Danxiaibacter flavus</name>
    <dbReference type="NCBI Taxonomy" id="3049108"/>
    <lineage>
        <taxon>Bacteria</taxon>
        <taxon>Pseudomonadati</taxon>
        <taxon>Bacteroidota</taxon>
        <taxon>Chitinophagia</taxon>
        <taxon>Chitinophagales</taxon>
        <taxon>Chitinophagaceae</taxon>
        <taxon>Danxiaibacter</taxon>
    </lineage>
</organism>
<dbReference type="EMBL" id="JAULBC010000001">
    <property type="protein sequence ID" value="MEX6686840.1"/>
    <property type="molecule type" value="Genomic_DNA"/>
</dbReference>
<dbReference type="RefSeq" id="WP_369328237.1">
    <property type="nucleotide sequence ID" value="NZ_JAULBC010000001.1"/>
</dbReference>
<dbReference type="InterPro" id="IPR011747">
    <property type="entry name" value="CHP02241"/>
</dbReference>
<dbReference type="NCBIfam" id="TIGR02241">
    <property type="entry name" value="conserved hypothetical phage tail region protein"/>
    <property type="match status" value="1"/>
</dbReference>
<evidence type="ECO:0000313" key="1">
    <source>
        <dbReference type="EMBL" id="MEX6686840.1"/>
    </source>
</evidence>
<dbReference type="PANTHER" id="PTHR38009">
    <property type="entry name" value="CONSERVED HYPOTHETICAL PHAGE TAIL PROTEIN"/>
    <property type="match status" value="1"/>
</dbReference>
<comment type="caution">
    <text evidence="1">The sequence shown here is derived from an EMBL/GenBank/DDBJ whole genome shotgun (WGS) entry which is preliminary data.</text>
</comment>
<name>A0ABV3ZB56_9BACT</name>
<dbReference type="Proteomes" id="UP001560573">
    <property type="component" value="Unassembled WGS sequence"/>
</dbReference>
<protein>
    <submittedName>
        <fullName evidence="1">Phage tail protein</fullName>
    </submittedName>
</protein>
<dbReference type="InterPro" id="IPR010667">
    <property type="entry name" value="Phage_T4_Gp19"/>
</dbReference>
<evidence type="ECO:0000313" key="2">
    <source>
        <dbReference type="Proteomes" id="UP001560573"/>
    </source>
</evidence>
<sequence length="146" mass="16813">MAYPYDVPVSFRFNVKIQDAGGEYEGSFQDVSGLNVSIEMETINEGGVNDYSYKIPKRVKYDNLVLKRGLLKSSSLVTWINDAVRNFKFSTRKIDVLLLDEEMNPLVTWSFFDAYPVSVKVSDLKAKENELVFESLEFAYSYFERS</sequence>
<dbReference type="PANTHER" id="PTHR38009:SF1">
    <property type="entry name" value="CONSERVED HYPOTHETICAL PHAGE TAIL PROTEIN"/>
    <property type="match status" value="1"/>
</dbReference>
<accession>A0ABV3ZB56</accession>
<proteinExistence type="predicted"/>
<dbReference type="Pfam" id="PF06841">
    <property type="entry name" value="Phage_T4_gp19"/>
    <property type="match status" value="1"/>
</dbReference>
<reference evidence="1 2" key="1">
    <citation type="submission" date="2023-07" db="EMBL/GenBank/DDBJ databases">
        <authorList>
            <person name="Lian W.-H."/>
        </authorList>
    </citation>
    <scope>NUCLEOTIDE SEQUENCE [LARGE SCALE GENOMIC DNA]</scope>
    <source>
        <strain evidence="1 2">SYSU DXS3180</strain>
    </source>
</reference>